<protein>
    <recommendedName>
        <fullName evidence="1">Hint domain-containing protein</fullName>
    </recommendedName>
</protein>
<dbReference type="eggNOG" id="COG1372">
    <property type="taxonomic scope" value="Bacteria"/>
</dbReference>
<dbReference type="InterPro" id="IPR036844">
    <property type="entry name" value="Hint_dom_sf"/>
</dbReference>
<dbReference type="HOGENOM" id="CLU_469864_0_0_9"/>
<dbReference type="Pfam" id="PF07591">
    <property type="entry name" value="PT-HINT"/>
    <property type="match status" value="1"/>
</dbReference>
<dbReference type="PROSITE" id="PS50818">
    <property type="entry name" value="INTEIN_C_TER"/>
    <property type="match status" value="1"/>
</dbReference>
<sequence>MFFDFGDIISKEDFINMMGPQWEFQYANTTVNLEVIDVVHRFLDLGGMIPVFGTLFDGTNAILYFVEGDMVNWCLSMLGTIELIQYGCAGLKIAAKALKATDKMMLGKNSLKVATDSIGLIKAGKANMLDDIASITRTQKGYEFVTESGIIFKMLDDDIPAAAKSVVKSMSDSTDELMTCLKREPEALFELVEETKELDNTILYRLRDDTEIQLFKSDLTPEQIICSTIGCFTGDTLVTTKEGLKRIDEVKTGDYVLSKDVKSGEIGYKKVNYVYIKNTSKLVKLFVGNEEINTTSSHLFFTDSGWWKSAKNIKVGDRILTDDGELKEVTGTKVVELEEPVRIYNLNVDEFHTYFVGSQGLLVHNNCLEEMMAAGREAIAEARACGVTDPKLLSEIGQFAADGARSKYIKPTGEFVDDILEADYQKYVARKNAQGKTPRERTDWKDARDYWINDSPLARGNAFNDKAIKEGWYPFNEVHLENGKRLDSYDPYKGEIVSRKATDLEEIQLSTFEGYLREMQYKYKPGTKIRSNKYPEIDGQLLSGKQILEIPDSNLNFSEIQEYIDLAKNKYGIEIRFRSE</sequence>
<proteinExistence type="predicted"/>
<reference evidence="3" key="1">
    <citation type="submission" date="2011-12" db="EMBL/GenBank/DDBJ databases">
        <title>Complete sequence of Clostridium clariflavum DSM 19732.</title>
        <authorList>
            <consortium name="US DOE Joint Genome Institute"/>
            <person name="Lucas S."/>
            <person name="Han J."/>
            <person name="Lapidus A."/>
            <person name="Cheng J.-F."/>
            <person name="Goodwin L."/>
            <person name="Pitluck S."/>
            <person name="Peters L."/>
            <person name="Teshima H."/>
            <person name="Detter J.C."/>
            <person name="Han C."/>
            <person name="Tapia R."/>
            <person name="Land M."/>
            <person name="Hauser L."/>
            <person name="Kyrpides N."/>
            <person name="Ivanova N."/>
            <person name="Pagani I."/>
            <person name="Kitzmiller T."/>
            <person name="Lynd L."/>
            <person name="Izquierdo J."/>
            <person name="Woyke T."/>
        </authorList>
    </citation>
    <scope>NUCLEOTIDE SEQUENCE [LARGE SCALE GENOMIC DNA]</scope>
    <source>
        <strain evidence="3">DSM 19732 / NBRC 101661 / EBR45</strain>
    </source>
</reference>
<organism evidence="2 3">
    <name type="scientific">Acetivibrio clariflavus (strain DSM 19732 / NBRC 101661 / EBR45)</name>
    <name type="common">Clostridium clariflavum</name>
    <dbReference type="NCBI Taxonomy" id="720554"/>
    <lineage>
        <taxon>Bacteria</taxon>
        <taxon>Bacillati</taxon>
        <taxon>Bacillota</taxon>
        <taxon>Clostridia</taxon>
        <taxon>Eubacteriales</taxon>
        <taxon>Oscillospiraceae</taxon>
        <taxon>Acetivibrio</taxon>
    </lineage>
</organism>
<dbReference type="Gene3D" id="2.170.16.10">
    <property type="entry name" value="Hedgehog/Intein (Hint) domain"/>
    <property type="match status" value="1"/>
</dbReference>
<dbReference type="CDD" id="cd00081">
    <property type="entry name" value="Hint"/>
    <property type="match status" value="1"/>
</dbReference>
<dbReference type="InterPro" id="IPR030934">
    <property type="entry name" value="Intein_C"/>
</dbReference>
<gene>
    <name evidence="2" type="ordered locus">Clocl_1648</name>
</gene>
<evidence type="ECO:0000259" key="1">
    <source>
        <dbReference type="SMART" id="SM00306"/>
    </source>
</evidence>
<dbReference type="GO" id="GO:0016539">
    <property type="term" value="P:intein-mediated protein splicing"/>
    <property type="evidence" value="ECO:0007669"/>
    <property type="project" value="InterPro"/>
</dbReference>
<dbReference type="eggNOG" id="COG3210">
    <property type="taxonomic scope" value="Bacteria"/>
</dbReference>
<dbReference type="InterPro" id="IPR003587">
    <property type="entry name" value="Hint_dom_N"/>
</dbReference>
<dbReference type="PROSITE" id="PS50817">
    <property type="entry name" value="INTEIN_N_TER"/>
    <property type="match status" value="1"/>
</dbReference>
<evidence type="ECO:0000313" key="2">
    <source>
        <dbReference type="EMBL" id="AEV68271.1"/>
    </source>
</evidence>
<dbReference type="SMART" id="SM00306">
    <property type="entry name" value="HintN"/>
    <property type="match status" value="1"/>
</dbReference>
<dbReference type="SUPFAM" id="SSF51294">
    <property type="entry name" value="Hedgehog/intein (Hint) domain"/>
    <property type="match status" value="1"/>
</dbReference>
<accession>G8LSG7</accession>
<dbReference type="KEGG" id="ccl:Clocl_1648"/>
<dbReference type="InterPro" id="IPR006141">
    <property type="entry name" value="Intein_N"/>
</dbReference>
<dbReference type="CDD" id="cd20745">
    <property type="entry name" value="FIX_RhsA_AHH_HNH-like"/>
    <property type="match status" value="1"/>
</dbReference>
<dbReference type="Proteomes" id="UP000005435">
    <property type="component" value="Chromosome"/>
</dbReference>
<dbReference type="EMBL" id="CP003065">
    <property type="protein sequence ID" value="AEV68271.1"/>
    <property type="molecule type" value="Genomic_DNA"/>
</dbReference>
<dbReference type="STRING" id="720554.Clocl_1648"/>
<dbReference type="AlphaFoldDB" id="G8LSG7"/>
<evidence type="ECO:0000313" key="3">
    <source>
        <dbReference type="Proteomes" id="UP000005435"/>
    </source>
</evidence>
<dbReference type="OrthoDB" id="1760972at2"/>
<reference evidence="2 3" key="2">
    <citation type="journal article" date="2012" name="Stand. Genomic Sci.">
        <title>Complete Genome Sequence of Clostridium clariflavum DSM 19732.</title>
        <authorList>
            <person name="Izquierdo J.A."/>
            <person name="Goodwin L."/>
            <person name="Davenport K.W."/>
            <person name="Teshima H."/>
            <person name="Bruce D."/>
            <person name="Detter C."/>
            <person name="Tapia R."/>
            <person name="Han S."/>
            <person name="Land M."/>
            <person name="Hauser L."/>
            <person name="Jeffries C.D."/>
            <person name="Han J."/>
            <person name="Pitluck S."/>
            <person name="Nolan M."/>
            <person name="Chen A."/>
            <person name="Huntemann M."/>
            <person name="Mavromatis K."/>
            <person name="Mikhailova N."/>
            <person name="Liolios K."/>
            <person name="Woyke T."/>
            <person name="Lynd L.R."/>
        </authorList>
    </citation>
    <scope>NUCLEOTIDE SEQUENCE [LARGE SCALE GENOMIC DNA]</scope>
    <source>
        <strain evidence="3">DSM 19732 / NBRC 101661 / EBR45</strain>
    </source>
</reference>
<name>G8LSG7_ACECE</name>
<feature type="domain" description="Hint" evidence="1">
    <location>
        <begin position="229"/>
        <end position="323"/>
    </location>
</feature>
<keyword evidence="3" id="KW-1185">Reference proteome</keyword>